<evidence type="ECO:0000313" key="3">
    <source>
        <dbReference type="EMBL" id="SER71292.1"/>
    </source>
</evidence>
<dbReference type="STRING" id="402600.SAMN05216188_114115"/>
<name>A0A1H9RF28_9PSEU</name>
<dbReference type="AlphaFoldDB" id="A0A1H9RF28"/>
<keyword evidence="4" id="KW-1185">Reference proteome</keyword>
<dbReference type="Pfam" id="PF05406">
    <property type="entry name" value="WGR"/>
    <property type="match status" value="1"/>
</dbReference>
<feature type="region of interest" description="Disordered" evidence="1">
    <location>
        <begin position="60"/>
        <end position="156"/>
    </location>
</feature>
<reference evidence="4" key="1">
    <citation type="submission" date="2016-10" db="EMBL/GenBank/DDBJ databases">
        <authorList>
            <person name="Varghese N."/>
            <person name="Submissions S."/>
        </authorList>
    </citation>
    <scope>NUCLEOTIDE SEQUENCE [LARGE SCALE GENOMIC DNA]</scope>
    <source>
        <strain evidence="4">CGMCC 4.3525</strain>
    </source>
</reference>
<protein>
    <submittedName>
        <fullName evidence="3">WGR domain-containing protein</fullName>
    </submittedName>
</protein>
<accession>A0A1H9RF28</accession>
<feature type="domain" description="WGR" evidence="2">
    <location>
        <begin position="1"/>
        <end position="79"/>
    </location>
</feature>
<dbReference type="PROSITE" id="PS51977">
    <property type="entry name" value="WGR"/>
    <property type="match status" value="1"/>
</dbReference>
<dbReference type="InterPro" id="IPR008893">
    <property type="entry name" value="WGR_domain"/>
</dbReference>
<sequence length="1227" mass="131525">MRRWELVADSSAKFWEIGRTGTTVTVRFGRLRTSGQTQTKELASAEAAQAHVAKLVAEKEKKGYRPVDSTEGAQAAGPRTGSATPGLPAAPPSPANAQSSARNPPAAPHIDVQPTGTQPTAGQPHVATATLSARPTTVHHGATPRSAGTAGPAPTAIDEDAWVMPKAWLRDVVRQRGFHPAPEFTVDAAKAAEARQQVVDQAEGIERALSTKGSAESLVLAARAHLDGQHNPVGAAAIAAITASGQTSVHAWIADHGVAFAAAAVVEYLCLDYSPHWDNRLNKFTATRLLPRRGYFHASVDDTEGRMLTAVRYAIAVAGDTEREAVEAALDERGATPTTKQLRAYLVPERADWFAEACRSHGAGRWWMLPCSAGDVEGFAAADESLTGSAFVLRTALYVLGPAIAPLLAAELDTDPAYQRTDGRKQVLKVLAALPTDEAFTLLLDRLDAKHVRPAVLSAMAAFPARAARLLAERALSSPAARQLLHAHLLSNPSLEVPADVAAVLAESAVATLPEASADELPPLLVSPPWHRRRSPVKPVVAPDLPVPAPSAAWEPGEREQWLECGGEWISEHLDWRRLLADHQAGRIGYHDNDLFLLAPEEEVRHLLAAWQPNHPYGVEDWGRRIAARFGVDAVPALLRVARSVPGTAAAVLLPFATAEVAAAMADWLTRSKQARRWALAWLARHRETAARLLVPAAAGKAGAARRNAEAAVRHLHGLGVDVAGVAASCGAGAAIDVVLSVDPVDVLPAKLPVIGEWADTRLLPQVLLRDRGHALPAEAAGHLLMMAALSKPGEVYAGLPVVREALDRGSLASFAWAVFEAWQQAGAPSKENWALAALGWFGDDETVRRLSPLIRAWPGESQHARAVAGLDVLADIGTEVALAHLNGIAEKVKFKGLKDRAREKVGQIAAELGLSRDQLSDRLVPRLGLDDAATLVIDYGPRRFTVGFDEQLKPFVLDPDGKRRKDLPKPGVKDDQERAPLEHKRFTALKKDVRTIASDQIHRLERAMVDQRTWTADEFHSVLAAHPLLWHLVRRLVWITAEGTSFRLAEDRSLADANDDEVALPGGASVRVAHPADLVGTAAAWGEVFADYEILQPFPQLGRPLHLLAPGEDLLTRLKGYCDTPHPVGKILGLTKKGWVRGEPQDAGVECWITRPFPAGGALVLSLEPGIAVGAVDVFPEVGFSGAWFSPGGRGGWSAPKDAPPTFDIDPVTISELLCELESLRS</sequence>
<evidence type="ECO:0000259" key="2">
    <source>
        <dbReference type="PROSITE" id="PS51977"/>
    </source>
</evidence>
<dbReference type="InterPro" id="IPR025406">
    <property type="entry name" value="DUF4132"/>
</dbReference>
<feature type="compositionally biased region" description="Low complexity" evidence="1">
    <location>
        <begin position="95"/>
        <end position="104"/>
    </location>
</feature>
<dbReference type="EMBL" id="FOFR01000014">
    <property type="protein sequence ID" value="SER71292.1"/>
    <property type="molecule type" value="Genomic_DNA"/>
</dbReference>
<organism evidence="3 4">
    <name type="scientific">Lentzea xinjiangensis</name>
    <dbReference type="NCBI Taxonomy" id="402600"/>
    <lineage>
        <taxon>Bacteria</taxon>
        <taxon>Bacillati</taxon>
        <taxon>Actinomycetota</taxon>
        <taxon>Actinomycetes</taxon>
        <taxon>Pseudonocardiales</taxon>
        <taxon>Pseudonocardiaceae</taxon>
        <taxon>Lentzea</taxon>
    </lineage>
</organism>
<dbReference type="RefSeq" id="WP_089955545.1">
    <property type="nucleotide sequence ID" value="NZ_FOFR01000014.1"/>
</dbReference>
<proteinExistence type="predicted"/>
<dbReference type="InterPro" id="IPR049809">
    <property type="entry name" value="YehF/YfeS-like_WGR"/>
</dbReference>
<dbReference type="Gene3D" id="2.20.140.10">
    <property type="entry name" value="WGR domain"/>
    <property type="match status" value="1"/>
</dbReference>
<dbReference type="Proteomes" id="UP000199352">
    <property type="component" value="Unassembled WGS sequence"/>
</dbReference>
<dbReference type="OrthoDB" id="4554725at2"/>
<dbReference type="CDD" id="cd07996">
    <property type="entry name" value="WGR_MMR_like"/>
    <property type="match status" value="1"/>
</dbReference>
<evidence type="ECO:0000256" key="1">
    <source>
        <dbReference type="SAM" id="MobiDB-lite"/>
    </source>
</evidence>
<gene>
    <name evidence="3" type="ORF">SAMN05216188_114115</name>
</gene>
<dbReference type="SMART" id="SM00773">
    <property type="entry name" value="WGR"/>
    <property type="match status" value="1"/>
</dbReference>
<evidence type="ECO:0000313" key="4">
    <source>
        <dbReference type="Proteomes" id="UP000199352"/>
    </source>
</evidence>
<feature type="region of interest" description="Disordered" evidence="1">
    <location>
        <begin position="960"/>
        <end position="979"/>
    </location>
</feature>
<dbReference type="Pfam" id="PF13569">
    <property type="entry name" value="DUF4132"/>
    <property type="match status" value="1"/>
</dbReference>